<dbReference type="PANTHER" id="PTHR43466">
    <property type="entry name" value="2-OXO-4-HYDROXY-4-CARBOXY-5-UREIDOIMIDAZOLINE DECARBOXYLASE-RELATED"/>
    <property type="match status" value="1"/>
</dbReference>
<dbReference type="NCBIfam" id="NF010372">
    <property type="entry name" value="PRK13798.1"/>
    <property type="match status" value="1"/>
</dbReference>
<evidence type="ECO:0000313" key="8">
    <source>
        <dbReference type="EMBL" id="SOE53499.1"/>
    </source>
</evidence>
<dbReference type="InterPro" id="IPR018020">
    <property type="entry name" value="OHCU_decarboxylase"/>
</dbReference>
<sequence>MIDVTDADLRAALAASLAVPRWVEDVASRAPFDDLSELLLVAYAEATPLAATEIDEAIKHHPRIGEQPVGSGTSHNFSRAEQGDATELAEELAAGNAGYEEKFGRVFIIRAAGRTRSEIVDELNRRMTLDDATELQVVGEQLRDIALLRLEKLFGGEATA</sequence>
<dbReference type="GO" id="GO:0051997">
    <property type="term" value="F:2-oxo-4-hydroxy-4-carboxy-5-ureidoimidazoline decarboxylase activity"/>
    <property type="evidence" value="ECO:0007669"/>
    <property type="project" value="UniProtKB-EC"/>
</dbReference>
<comment type="pathway">
    <text evidence="2">Purine metabolism; urate degradation; (S)-allantoin from urate: step 3/3.</text>
</comment>
<dbReference type="EC" id="4.1.1.97" evidence="3"/>
<dbReference type="Pfam" id="PF09349">
    <property type="entry name" value="OHCU_decarbox"/>
    <property type="match status" value="1"/>
</dbReference>
<dbReference type="GO" id="GO:0019628">
    <property type="term" value="P:urate catabolic process"/>
    <property type="evidence" value="ECO:0007669"/>
    <property type="project" value="TreeGrafter"/>
</dbReference>
<proteinExistence type="predicted"/>
<dbReference type="EMBL" id="OCST01000001">
    <property type="protein sequence ID" value="SOE53499.1"/>
    <property type="molecule type" value="Genomic_DNA"/>
</dbReference>
<keyword evidence="9" id="KW-1185">Reference proteome</keyword>
<feature type="domain" description="Oxo-4-hydroxy-4-carboxy-5-ureidoimidazoline decarboxylase" evidence="7">
    <location>
        <begin position="5"/>
        <end position="151"/>
    </location>
</feature>
<protein>
    <recommendedName>
        <fullName evidence="3">2-oxo-4-hydroxy-4-carboxy-5-ureidoimidazoline decarboxylase</fullName>
        <ecNumber evidence="3">4.1.1.97</ecNumber>
    </recommendedName>
</protein>
<dbReference type="InterPro" id="IPR036778">
    <property type="entry name" value="OHCU_decarboxylase_sf"/>
</dbReference>
<evidence type="ECO:0000256" key="6">
    <source>
        <dbReference type="ARBA" id="ARBA00023239"/>
    </source>
</evidence>
<keyword evidence="6" id="KW-0456">Lyase</keyword>
<keyword evidence="4" id="KW-0659">Purine metabolism</keyword>
<dbReference type="PANTHER" id="PTHR43466:SF1">
    <property type="entry name" value="2-OXO-4-HYDROXY-4-CARBOXY-5-UREIDOIMIDAZOLINE DECARBOXYLASE-RELATED"/>
    <property type="match status" value="1"/>
</dbReference>
<organism evidence="8 9">
    <name type="scientific">Salinibacterium xinjiangense</name>
    <dbReference type="NCBI Taxonomy" id="386302"/>
    <lineage>
        <taxon>Bacteria</taxon>
        <taxon>Bacillati</taxon>
        <taxon>Actinomycetota</taxon>
        <taxon>Actinomycetes</taxon>
        <taxon>Micrococcales</taxon>
        <taxon>Microbacteriaceae</taxon>
        <taxon>Salinibacterium</taxon>
    </lineage>
</organism>
<dbReference type="Gene3D" id="1.10.3330.10">
    <property type="entry name" value="Oxo-4-hydroxy-4-carboxy-5-ureidoimidazoline decarboxylase"/>
    <property type="match status" value="1"/>
</dbReference>
<evidence type="ECO:0000256" key="4">
    <source>
        <dbReference type="ARBA" id="ARBA00022631"/>
    </source>
</evidence>
<evidence type="ECO:0000256" key="5">
    <source>
        <dbReference type="ARBA" id="ARBA00022793"/>
    </source>
</evidence>
<gene>
    <name evidence="8" type="ORF">SAMN06296378_0561</name>
</gene>
<accession>A0A2C8YSB7</accession>
<evidence type="ECO:0000256" key="2">
    <source>
        <dbReference type="ARBA" id="ARBA00004754"/>
    </source>
</evidence>
<evidence type="ECO:0000256" key="3">
    <source>
        <dbReference type="ARBA" id="ARBA00012257"/>
    </source>
</evidence>
<comment type="catalytic activity">
    <reaction evidence="1">
        <text>5-hydroxy-2-oxo-4-ureido-2,5-dihydro-1H-imidazole-5-carboxylate + H(+) = (S)-allantoin + CO2</text>
        <dbReference type="Rhea" id="RHEA:26301"/>
        <dbReference type="ChEBI" id="CHEBI:15378"/>
        <dbReference type="ChEBI" id="CHEBI:15678"/>
        <dbReference type="ChEBI" id="CHEBI:16526"/>
        <dbReference type="ChEBI" id="CHEBI:58639"/>
        <dbReference type="EC" id="4.1.1.97"/>
    </reaction>
</comment>
<dbReference type="GO" id="GO:0006144">
    <property type="term" value="P:purine nucleobase metabolic process"/>
    <property type="evidence" value="ECO:0007669"/>
    <property type="project" value="UniProtKB-KW"/>
</dbReference>
<dbReference type="Proteomes" id="UP000219440">
    <property type="component" value="Unassembled WGS sequence"/>
</dbReference>
<dbReference type="AlphaFoldDB" id="A0A2C8YSB7"/>
<evidence type="ECO:0000256" key="1">
    <source>
        <dbReference type="ARBA" id="ARBA00001163"/>
    </source>
</evidence>
<evidence type="ECO:0000313" key="9">
    <source>
        <dbReference type="Proteomes" id="UP000219440"/>
    </source>
</evidence>
<reference evidence="8 9" key="1">
    <citation type="submission" date="2017-09" db="EMBL/GenBank/DDBJ databases">
        <authorList>
            <person name="Ehlers B."/>
            <person name="Leendertz F.H."/>
        </authorList>
    </citation>
    <scope>NUCLEOTIDE SEQUENCE [LARGE SCALE GENOMIC DNA]</scope>
    <source>
        <strain evidence="8 9">CGMCC 1.05381</strain>
    </source>
</reference>
<dbReference type="RefSeq" id="WP_179691756.1">
    <property type="nucleotide sequence ID" value="NZ_BMLC01000002.1"/>
</dbReference>
<name>A0A2C8YSB7_9MICO</name>
<dbReference type="SUPFAM" id="SSF158694">
    <property type="entry name" value="UraD-Like"/>
    <property type="match status" value="1"/>
</dbReference>
<evidence type="ECO:0000259" key="7">
    <source>
        <dbReference type="Pfam" id="PF09349"/>
    </source>
</evidence>
<keyword evidence="5" id="KW-0210">Decarboxylase</keyword>